<feature type="compositionally biased region" description="Basic and acidic residues" evidence="2">
    <location>
        <begin position="20"/>
        <end position="32"/>
    </location>
</feature>
<evidence type="ECO:0000313" key="3">
    <source>
        <dbReference type="EMBL" id="CUM91647.1"/>
    </source>
</evidence>
<evidence type="ECO:0008006" key="5">
    <source>
        <dbReference type="Google" id="ProtNLM"/>
    </source>
</evidence>
<dbReference type="AlphaFoldDB" id="A0A173SPE6"/>
<feature type="coiled-coil region" evidence="1">
    <location>
        <begin position="319"/>
        <end position="346"/>
    </location>
</feature>
<proteinExistence type="predicted"/>
<dbReference type="RefSeq" id="WP_055156505.1">
    <property type="nucleotide sequence ID" value="NZ_CYXR01000009.1"/>
</dbReference>
<organism evidence="3 4">
    <name type="scientific">Coprococcus comes</name>
    <dbReference type="NCBI Taxonomy" id="410072"/>
    <lineage>
        <taxon>Bacteria</taxon>
        <taxon>Bacillati</taxon>
        <taxon>Bacillota</taxon>
        <taxon>Clostridia</taxon>
        <taxon>Lachnospirales</taxon>
        <taxon>Lachnospiraceae</taxon>
        <taxon>Coprococcus</taxon>
    </lineage>
</organism>
<accession>A0A173SPE6</accession>
<evidence type="ECO:0000256" key="1">
    <source>
        <dbReference type="SAM" id="Coils"/>
    </source>
</evidence>
<gene>
    <name evidence="3" type="ORF">ERS852574_01557</name>
</gene>
<sequence>MKGTRHNGRSGKNGVYNPLHNDRRFNPEHSEHIDNERVRQNIYWDCYQGYTTMEDQGKENNFSFEQIELAFYEEHYGNYVMKQNERHVKARHPDRCKEVEDVWKNKKTCPEESIYQLGTIDEHASVETLILVFDEFKKEFDERFGSNVHIIDWSLHMDEATPHIHERHVFDATNRYGEIEPKQETALEELGFELPNPEKKRSKTNNRKVVFDSACRTMFLDICKRHGLELDEEPSYGGRKYLEKQDYIRMKQKEEIADQQETILMQIDKVNENRLELAKQSSHVRANEEIIQSQKEKIKQQDTEFANNSDRIFKQGDLIEEQKNQLEKLTLEIDDIESLLQDVSDVAYEKAVEEVTNEVMIKTRQDDIQLIEGTKNWIDQPQRKASEKEKNYAKNRLDGVIKKIMKAMTAVQTVKDSLLQPKTKVKVVNEIKEKARPSIMSRLAEKKKELAEREANKKNDLKKSWNRDDR</sequence>
<dbReference type="Proteomes" id="UP000095727">
    <property type="component" value="Unassembled WGS sequence"/>
</dbReference>
<name>A0A173SPE6_9FIRM</name>
<keyword evidence="1" id="KW-0175">Coiled coil</keyword>
<dbReference type="EMBL" id="CYXR01000009">
    <property type="protein sequence ID" value="CUM91647.1"/>
    <property type="molecule type" value="Genomic_DNA"/>
</dbReference>
<reference evidence="3 4" key="1">
    <citation type="submission" date="2015-09" db="EMBL/GenBank/DDBJ databases">
        <authorList>
            <consortium name="Pathogen Informatics"/>
        </authorList>
    </citation>
    <scope>NUCLEOTIDE SEQUENCE [LARGE SCALE GENOMIC DNA]</scope>
    <source>
        <strain evidence="3 4">2789STDY5834962</strain>
    </source>
</reference>
<evidence type="ECO:0000313" key="4">
    <source>
        <dbReference type="Proteomes" id="UP000095727"/>
    </source>
</evidence>
<feature type="region of interest" description="Disordered" evidence="2">
    <location>
        <begin position="1"/>
        <end position="32"/>
    </location>
</feature>
<evidence type="ECO:0000256" key="2">
    <source>
        <dbReference type="SAM" id="MobiDB-lite"/>
    </source>
</evidence>
<dbReference type="Gene3D" id="3.30.930.30">
    <property type="match status" value="1"/>
</dbReference>
<protein>
    <recommendedName>
        <fullName evidence="5">Serine/arginine repetitive matrix protein 2</fullName>
    </recommendedName>
</protein>
<feature type="region of interest" description="Disordered" evidence="2">
    <location>
        <begin position="448"/>
        <end position="470"/>
    </location>
</feature>